<accession>A0A0A0KGW4</accession>
<dbReference type="PANTHER" id="PTHR47591">
    <property type="entry name" value="ZINC FINGER PROTEIN ZAT2-RELATED"/>
    <property type="match status" value="1"/>
</dbReference>
<dbReference type="KEGG" id="csv:105436035"/>
<dbReference type="InterPro" id="IPR013087">
    <property type="entry name" value="Znf_C2H2_type"/>
</dbReference>
<reference evidence="3 4" key="2">
    <citation type="journal article" date="2009" name="PLoS ONE">
        <title>An integrated genetic and cytogenetic map of the cucumber genome.</title>
        <authorList>
            <person name="Ren Y."/>
            <person name="Zhang Z."/>
            <person name="Liu J."/>
            <person name="Staub J.E."/>
            <person name="Han Y."/>
            <person name="Cheng Z."/>
            <person name="Li X."/>
            <person name="Lu J."/>
            <person name="Miao H."/>
            <person name="Kang H."/>
            <person name="Xie B."/>
            <person name="Gu X."/>
            <person name="Wang X."/>
            <person name="Du Y."/>
            <person name="Jin W."/>
            <person name="Huang S."/>
        </authorList>
    </citation>
    <scope>NUCLEOTIDE SEQUENCE [LARGE SCALE GENOMIC DNA]</scope>
    <source>
        <strain evidence="4">cv. 9930</strain>
    </source>
</reference>
<keyword evidence="4" id="KW-1185">Reference proteome</keyword>
<dbReference type="PROSITE" id="PS00028">
    <property type="entry name" value="ZINC_FINGER_C2H2_1"/>
    <property type="match status" value="1"/>
</dbReference>
<sequence>MEKDDHEKSSPSGSSNGGDGGDTPSKAIADTHEDDVAVSSSAPVRSSIDITLTLSPQESYGRKRGRGEDHGGGSSSGSGQKGKKKGELIDPPSTDPKCATCGKIFGSWKAVFGHLRSHPERDYRGAFPPPKIWEEMLQQETLRRQHGQGEGSSGGNVEGRARLSSLPSGRGIGIDLNDPEAQEGNKDEFPFDLNEPAPENEEEDDK</sequence>
<dbReference type="OrthoDB" id="1712218at2759"/>
<reference evidence="3 4" key="3">
    <citation type="journal article" date="2010" name="BMC Genomics">
        <title>Transcriptome sequencing and comparative analysis of cucumber flowers with different sex types.</title>
        <authorList>
            <person name="Guo S."/>
            <person name="Zheng Y."/>
            <person name="Joung J.G."/>
            <person name="Liu S."/>
            <person name="Zhang Z."/>
            <person name="Crasta O.R."/>
            <person name="Sobral B.W."/>
            <person name="Xu Y."/>
            <person name="Huang S."/>
            <person name="Fei Z."/>
        </authorList>
    </citation>
    <scope>NUCLEOTIDE SEQUENCE [LARGE SCALE GENOMIC DNA]</scope>
    <source>
        <strain evidence="4">cv. 9930</strain>
    </source>
</reference>
<feature type="compositionally biased region" description="Low complexity" evidence="1">
    <location>
        <begin position="37"/>
        <end position="47"/>
    </location>
</feature>
<feature type="domain" description="C2H2-type" evidence="2">
    <location>
        <begin position="98"/>
        <end position="118"/>
    </location>
</feature>
<proteinExistence type="predicted"/>
<evidence type="ECO:0000256" key="1">
    <source>
        <dbReference type="SAM" id="MobiDB-lite"/>
    </source>
</evidence>
<dbReference type="STRING" id="3659.A0A0A0KGW4"/>
<feature type="region of interest" description="Disordered" evidence="1">
    <location>
        <begin position="1"/>
        <end position="96"/>
    </location>
</feature>
<reference evidence="3 4" key="1">
    <citation type="journal article" date="2009" name="Nat. Genet.">
        <title>The genome of the cucumber, Cucumis sativus L.</title>
        <authorList>
            <person name="Huang S."/>
            <person name="Li R."/>
            <person name="Zhang Z."/>
            <person name="Li L."/>
            <person name="Gu X."/>
            <person name="Fan W."/>
            <person name="Lucas W.J."/>
            <person name="Wang X."/>
            <person name="Xie B."/>
            <person name="Ni P."/>
            <person name="Ren Y."/>
            <person name="Zhu H."/>
            <person name="Li J."/>
            <person name="Lin K."/>
            <person name="Jin W."/>
            <person name="Fei Z."/>
            <person name="Li G."/>
            <person name="Staub J."/>
            <person name="Kilian A."/>
            <person name="van der Vossen E.A."/>
            <person name="Wu Y."/>
            <person name="Guo J."/>
            <person name="He J."/>
            <person name="Jia Z."/>
            <person name="Ren Y."/>
            <person name="Tian G."/>
            <person name="Lu Y."/>
            <person name="Ruan J."/>
            <person name="Qian W."/>
            <person name="Wang M."/>
            <person name="Huang Q."/>
            <person name="Li B."/>
            <person name="Xuan Z."/>
            <person name="Cao J."/>
            <person name="Asan"/>
            <person name="Wu Z."/>
            <person name="Zhang J."/>
            <person name="Cai Q."/>
            <person name="Bai Y."/>
            <person name="Zhao B."/>
            <person name="Han Y."/>
            <person name="Li Y."/>
            <person name="Li X."/>
            <person name="Wang S."/>
            <person name="Shi Q."/>
            <person name="Liu S."/>
            <person name="Cho W.K."/>
            <person name="Kim J.Y."/>
            <person name="Xu Y."/>
            <person name="Heller-Uszynska K."/>
            <person name="Miao H."/>
            <person name="Cheng Z."/>
            <person name="Zhang S."/>
            <person name="Wu J."/>
            <person name="Yang Y."/>
            <person name="Kang H."/>
            <person name="Li M."/>
            <person name="Liang H."/>
            <person name="Ren X."/>
            <person name="Shi Z."/>
            <person name="Wen M."/>
            <person name="Jian M."/>
            <person name="Yang H."/>
            <person name="Zhang G."/>
            <person name="Yang Z."/>
            <person name="Chen R."/>
            <person name="Liu S."/>
            <person name="Li J."/>
            <person name="Ma L."/>
            <person name="Liu H."/>
            <person name="Zhou Y."/>
            <person name="Zhao J."/>
            <person name="Fang X."/>
            <person name="Li G."/>
            <person name="Fang L."/>
            <person name="Li Y."/>
            <person name="Liu D."/>
            <person name="Zheng H."/>
            <person name="Zhang Y."/>
            <person name="Qin N."/>
            <person name="Li Z."/>
            <person name="Yang G."/>
            <person name="Yang S."/>
            <person name="Bolund L."/>
            <person name="Kristiansen K."/>
            <person name="Zheng H."/>
            <person name="Li S."/>
            <person name="Zhang X."/>
            <person name="Yang H."/>
            <person name="Wang J."/>
            <person name="Sun R."/>
            <person name="Zhang B."/>
            <person name="Jiang S."/>
            <person name="Wang J."/>
            <person name="Du Y."/>
            <person name="Li S."/>
        </authorList>
    </citation>
    <scope>NUCLEOTIDE SEQUENCE [LARGE SCALE GENOMIC DNA]</scope>
    <source>
        <strain evidence="4">cv. 9930</strain>
    </source>
</reference>
<feature type="compositionally biased region" description="Gly residues" evidence="1">
    <location>
        <begin position="148"/>
        <end position="157"/>
    </location>
</feature>
<feature type="compositionally biased region" description="Polar residues" evidence="1">
    <location>
        <begin position="48"/>
        <end position="58"/>
    </location>
</feature>
<dbReference type="EMBL" id="CM002927">
    <property type="protein sequence ID" value="KGN48990.1"/>
    <property type="molecule type" value="Genomic_DNA"/>
</dbReference>
<evidence type="ECO:0000259" key="2">
    <source>
        <dbReference type="PROSITE" id="PS00028"/>
    </source>
</evidence>
<evidence type="ECO:0000313" key="3">
    <source>
        <dbReference type="EMBL" id="KGN48990.1"/>
    </source>
</evidence>
<evidence type="ECO:0000313" key="4">
    <source>
        <dbReference type="Proteomes" id="UP000029981"/>
    </source>
</evidence>
<gene>
    <name evidence="3" type="ORF">Csa_6G509590</name>
</gene>
<dbReference type="Gramene" id="KGN48990">
    <property type="protein sequence ID" value="KGN48990"/>
    <property type="gene ID" value="Csa_6G509590"/>
</dbReference>
<dbReference type="PANTHER" id="PTHR47591:SF13">
    <property type="entry name" value="OS02G0293900 PROTEIN"/>
    <property type="match status" value="1"/>
</dbReference>
<reference evidence="3 4" key="4">
    <citation type="journal article" date="2011" name="BMC Genomics">
        <title>RNA-Seq improves annotation of protein-coding genes in the cucumber genome.</title>
        <authorList>
            <person name="Li Z."/>
            <person name="Zhang Z."/>
            <person name="Yan P."/>
            <person name="Huang S."/>
            <person name="Fei Z."/>
            <person name="Lin K."/>
        </authorList>
    </citation>
    <scope>NUCLEOTIDE SEQUENCE [LARGE SCALE GENOMIC DNA]</scope>
    <source>
        <strain evidence="4">cv. 9930</strain>
    </source>
</reference>
<name>A0A0A0KGW4_CUCSA</name>
<feature type="region of interest" description="Disordered" evidence="1">
    <location>
        <begin position="136"/>
        <end position="206"/>
    </location>
</feature>
<dbReference type="Proteomes" id="UP000029981">
    <property type="component" value="Chromosome 6"/>
</dbReference>
<dbReference type="AlphaFoldDB" id="A0A0A0KGW4"/>
<organism evidence="3 4">
    <name type="scientific">Cucumis sativus</name>
    <name type="common">Cucumber</name>
    <dbReference type="NCBI Taxonomy" id="3659"/>
    <lineage>
        <taxon>Eukaryota</taxon>
        <taxon>Viridiplantae</taxon>
        <taxon>Streptophyta</taxon>
        <taxon>Embryophyta</taxon>
        <taxon>Tracheophyta</taxon>
        <taxon>Spermatophyta</taxon>
        <taxon>Magnoliopsida</taxon>
        <taxon>eudicotyledons</taxon>
        <taxon>Gunneridae</taxon>
        <taxon>Pentapetalae</taxon>
        <taxon>rosids</taxon>
        <taxon>fabids</taxon>
        <taxon>Cucurbitales</taxon>
        <taxon>Cucurbitaceae</taxon>
        <taxon>Benincaseae</taxon>
        <taxon>Cucumis</taxon>
    </lineage>
</organism>
<protein>
    <recommendedName>
        <fullName evidence="2">C2H2-type domain-containing protein</fullName>
    </recommendedName>
</protein>